<dbReference type="AlphaFoldDB" id="A0A2T2XK79"/>
<dbReference type="PANTHER" id="PTHR43189">
    <property type="entry name" value="ZINC-TYPE ALCOHOL DEHYDROGENASE-LIKE PROTEIN C1198.01-RELATED"/>
    <property type="match status" value="1"/>
</dbReference>
<keyword evidence="2" id="KW-0479">Metal-binding</keyword>
<accession>A0A2T2XK79</accession>
<dbReference type="CDD" id="cd08230">
    <property type="entry name" value="glucose_DH"/>
    <property type="match status" value="1"/>
</dbReference>
<dbReference type="InterPro" id="IPR036291">
    <property type="entry name" value="NAD(P)-bd_dom_sf"/>
</dbReference>
<reference evidence="7 8" key="1">
    <citation type="journal article" date="2014" name="BMC Genomics">
        <title>Comparison of environmental and isolate Sulfobacillus genomes reveals diverse carbon, sulfur, nitrogen, and hydrogen metabolisms.</title>
        <authorList>
            <person name="Justice N.B."/>
            <person name="Norman A."/>
            <person name="Brown C.T."/>
            <person name="Singh A."/>
            <person name="Thomas B.C."/>
            <person name="Banfield J.F."/>
        </authorList>
    </citation>
    <scope>NUCLEOTIDE SEQUENCE [LARGE SCALE GENOMIC DNA]</scope>
    <source>
        <strain evidence="7">AMDSBA4</strain>
    </source>
</reference>
<dbReference type="InterPro" id="IPR031640">
    <property type="entry name" value="Glu_dehyd_C"/>
</dbReference>
<dbReference type="GO" id="GO:0046872">
    <property type="term" value="F:metal ion binding"/>
    <property type="evidence" value="ECO:0007669"/>
    <property type="project" value="UniProtKB-KW"/>
</dbReference>
<dbReference type="Proteomes" id="UP000242972">
    <property type="component" value="Unassembled WGS sequence"/>
</dbReference>
<keyword evidence="3" id="KW-0862">Zinc</keyword>
<comment type="cofactor">
    <cofactor evidence="1">
        <name>Zn(2+)</name>
        <dbReference type="ChEBI" id="CHEBI:29105"/>
    </cofactor>
</comment>
<sequence>MTDKNNLKQHRAVMVTPGRADSEQLANVSSAEPGSQQVRLKILEVGICGTDIEIAKGLYGESPQGHQQLIPGHESLAVIESLGSEVDHLAVGQLVVPIVRRPCSEGCAACIAGRWDLCLTGNYREHGIKGLDGFLQEYAVVDANSVIPVSPSLRPVAVLVEPLTIVEKAIEEAEAAYANQWTPAQKALVTGAGPVGMLAALLLRQRGLEVTILDQRPIESPKAQLAGAAGIQYIDDQNTPIEKMSPPGGYHWIIEATGYSPLLFRAANLLSRNGVLVLTGVTSGHHTLTVDSDQVNSMLVLENQTIVGSVNAARHHYLAAVADLMDWADRWPGLTQKLITAKYPLDQFTQAYQKSADGIKSVVVIDKGGQE</sequence>
<evidence type="ECO:0000256" key="4">
    <source>
        <dbReference type="ARBA" id="ARBA00023002"/>
    </source>
</evidence>
<dbReference type="PANTHER" id="PTHR43189:SF2">
    <property type="entry name" value="GLUCOSE 1-DEHYDROGENASE"/>
    <property type="match status" value="1"/>
</dbReference>
<dbReference type="GO" id="GO:0016491">
    <property type="term" value="F:oxidoreductase activity"/>
    <property type="evidence" value="ECO:0007669"/>
    <property type="project" value="UniProtKB-KW"/>
</dbReference>
<dbReference type="Pfam" id="PF08240">
    <property type="entry name" value="ADH_N"/>
    <property type="match status" value="1"/>
</dbReference>
<dbReference type="SUPFAM" id="SSF51735">
    <property type="entry name" value="NAD(P)-binding Rossmann-fold domains"/>
    <property type="match status" value="1"/>
</dbReference>
<dbReference type="Gene3D" id="3.40.50.720">
    <property type="entry name" value="NAD(P)-binding Rossmann-like Domain"/>
    <property type="match status" value="1"/>
</dbReference>
<dbReference type="InterPro" id="IPR013154">
    <property type="entry name" value="ADH-like_N"/>
</dbReference>
<evidence type="ECO:0000256" key="2">
    <source>
        <dbReference type="ARBA" id="ARBA00022723"/>
    </source>
</evidence>
<evidence type="ECO:0000256" key="3">
    <source>
        <dbReference type="ARBA" id="ARBA00022833"/>
    </source>
</evidence>
<organism evidence="7 8">
    <name type="scientific">Sulfobacillus benefaciens</name>
    <dbReference type="NCBI Taxonomy" id="453960"/>
    <lineage>
        <taxon>Bacteria</taxon>
        <taxon>Bacillati</taxon>
        <taxon>Bacillota</taxon>
        <taxon>Clostridia</taxon>
        <taxon>Eubacteriales</taxon>
        <taxon>Clostridiales Family XVII. Incertae Sedis</taxon>
        <taxon>Sulfobacillus</taxon>
    </lineage>
</organism>
<evidence type="ECO:0000259" key="5">
    <source>
        <dbReference type="Pfam" id="PF08240"/>
    </source>
</evidence>
<protein>
    <submittedName>
        <fullName evidence="7">Glucose dehydrogenase</fullName>
    </submittedName>
</protein>
<feature type="domain" description="Glucose dehydrogenase C-terminal" evidence="6">
    <location>
        <begin position="156"/>
        <end position="363"/>
    </location>
</feature>
<gene>
    <name evidence="7" type="ORF">C7B46_03050</name>
</gene>
<dbReference type="Pfam" id="PF16912">
    <property type="entry name" value="Glu_dehyd_C"/>
    <property type="match status" value="1"/>
</dbReference>
<keyword evidence="4" id="KW-0560">Oxidoreductase</keyword>
<dbReference type="InterPro" id="IPR011032">
    <property type="entry name" value="GroES-like_sf"/>
</dbReference>
<evidence type="ECO:0000256" key="1">
    <source>
        <dbReference type="ARBA" id="ARBA00001947"/>
    </source>
</evidence>
<dbReference type="SUPFAM" id="SSF50129">
    <property type="entry name" value="GroES-like"/>
    <property type="match status" value="1"/>
</dbReference>
<feature type="domain" description="Alcohol dehydrogenase-like N-terminal" evidence="5">
    <location>
        <begin position="35"/>
        <end position="150"/>
    </location>
</feature>
<dbReference type="EMBL" id="PXYW01000005">
    <property type="protein sequence ID" value="PSR34904.1"/>
    <property type="molecule type" value="Genomic_DNA"/>
</dbReference>
<proteinExistence type="predicted"/>
<comment type="caution">
    <text evidence="7">The sequence shown here is derived from an EMBL/GenBank/DDBJ whole genome shotgun (WGS) entry which is preliminary data.</text>
</comment>
<dbReference type="Gene3D" id="3.90.180.10">
    <property type="entry name" value="Medium-chain alcohol dehydrogenases, catalytic domain"/>
    <property type="match status" value="1"/>
</dbReference>
<evidence type="ECO:0000313" key="7">
    <source>
        <dbReference type="EMBL" id="PSR34904.1"/>
    </source>
</evidence>
<name>A0A2T2XK79_9FIRM</name>
<dbReference type="PRINTS" id="PR00420">
    <property type="entry name" value="RNGMNOXGNASE"/>
</dbReference>
<evidence type="ECO:0000259" key="6">
    <source>
        <dbReference type="Pfam" id="PF16912"/>
    </source>
</evidence>
<evidence type="ECO:0000313" key="8">
    <source>
        <dbReference type="Proteomes" id="UP000242972"/>
    </source>
</evidence>